<keyword evidence="1" id="KW-0732">Signal</keyword>
<feature type="signal peptide" evidence="1">
    <location>
        <begin position="1"/>
        <end position="19"/>
    </location>
</feature>
<evidence type="ECO:0008006" key="4">
    <source>
        <dbReference type="Google" id="ProtNLM"/>
    </source>
</evidence>
<proteinExistence type="predicted"/>
<dbReference type="SUPFAM" id="SSF56935">
    <property type="entry name" value="Porins"/>
    <property type="match status" value="1"/>
</dbReference>
<name>A0ABQ6PQK4_9BACT</name>
<evidence type="ECO:0000256" key="1">
    <source>
        <dbReference type="SAM" id="SignalP"/>
    </source>
</evidence>
<organism evidence="2 3">
    <name type="scientific">Algoriphagus confluentis</name>
    <dbReference type="NCBI Taxonomy" id="1697556"/>
    <lineage>
        <taxon>Bacteria</taxon>
        <taxon>Pseudomonadati</taxon>
        <taxon>Bacteroidota</taxon>
        <taxon>Cytophagia</taxon>
        <taxon>Cytophagales</taxon>
        <taxon>Cyclobacteriaceae</taxon>
        <taxon>Algoriphagus</taxon>
    </lineage>
</organism>
<sequence>MRQSILLCFLGLFTHFSFCQTDPITQSYGARSQGMGNLRLFTRDAWTFFNNVGNLDRLEESELTAGYDSRFGLKELNTYSLAGAMKSQLGTFGLGVSSFGDQYFSQQILGFGFSNTLGIVSLGIKLDWFQTQIEGFGSAHSFLISMGGVAELGPKTFLGANFSNLNQAKYSRNTEQLLPTLIQMGINYLASENVSLAAELEKEVETNPIFRAGLEYKLQHWIFLRAGVSTNPSRISFGLGLRKDRFGFDYAFGENTALGVSHHLSLGLSLGKL</sequence>
<feature type="chain" id="PRO_5046770616" description="Type IX secretion system membrane protein PorP/SprF" evidence="1">
    <location>
        <begin position="20"/>
        <end position="273"/>
    </location>
</feature>
<protein>
    <recommendedName>
        <fullName evidence="4">Type IX secretion system membrane protein PorP/SprF</fullName>
    </recommendedName>
</protein>
<evidence type="ECO:0000313" key="3">
    <source>
        <dbReference type="Proteomes" id="UP001338309"/>
    </source>
</evidence>
<dbReference type="Proteomes" id="UP001338309">
    <property type="component" value="Unassembled WGS sequence"/>
</dbReference>
<accession>A0ABQ6PQK4</accession>
<keyword evidence="3" id="KW-1185">Reference proteome</keyword>
<dbReference type="EMBL" id="BTPD01000007">
    <property type="protein sequence ID" value="GMQ29817.1"/>
    <property type="molecule type" value="Genomic_DNA"/>
</dbReference>
<gene>
    <name evidence="2" type="ORF">Aconfl_24600</name>
</gene>
<comment type="caution">
    <text evidence="2">The sequence shown here is derived from an EMBL/GenBank/DDBJ whole genome shotgun (WGS) entry which is preliminary data.</text>
</comment>
<evidence type="ECO:0000313" key="2">
    <source>
        <dbReference type="EMBL" id="GMQ29817.1"/>
    </source>
</evidence>
<reference evidence="2 3" key="1">
    <citation type="submission" date="2023-08" db="EMBL/GenBank/DDBJ databases">
        <title>Draft genome sequence of Algoriphagus confluentis.</title>
        <authorList>
            <person name="Takatani N."/>
            <person name="Hosokawa M."/>
            <person name="Sawabe T."/>
        </authorList>
    </citation>
    <scope>NUCLEOTIDE SEQUENCE [LARGE SCALE GENOMIC DNA]</scope>
    <source>
        <strain evidence="2 3">NBRC 111222</strain>
    </source>
</reference>